<proteinExistence type="predicted"/>
<dbReference type="Proteomes" id="UP000814033">
    <property type="component" value="Unassembled WGS sequence"/>
</dbReference>
<protein>
    <submittedName>
        <fullName evidence="1">Uncharacterized protein</fullName>
    </submittedName>
</protein>
<keyword evidence="2" id="KW-1185">Reference proteome</keyword>
<reference evidence="1" key="2">
    <citation type="journal article" date="2022" name="New Phytol.">
        <title>Evolutionary transition to the ectomycorrhizal habit in the genomes of a hyperdiverse lineage of mushroom-forming fungi.</title>
        <authorList>
            <person name="Looney B."/>
            <person name="Miyauchi S."/>
            <person name="Morin E."/>
            <person name="Drula E."/>
            <person name="Courty P.E."/>
            <person name="Kohler A."/>
            <person name="Kuo A."/>
            <person name="LaButti K."/>
            <person name="Pangilinan J."/>
            <person name="Lipzen A."/>
            <person name="Riley R."/>
            <person name="Andreopoulos W."/>
            <person name="He G."/>
            <person name="Johnson J."/>
            <person name="Nolan M."/>
            <person name="Tritt A."/>
            <person name="Barry K.W."/>
            <person name="Grigoriev I.V."/>
            <person name="Nagy L.G."/>
            <person name="Hibbett D."/>
            <person name="Henrissat B."/>
            <person name="Matheny P.B."/>
            <person name="Labbe J."/>
            <person name="Martin F.M."/>
        </authorList>
    </citation>
    <scope>NUCLEOTIDE SEQUENCE</scope>
    <source>
        <strain evidence="1">FP105234-sp</strain>
    </source>
</reference>
<comment type="caution">
    <text evidence="1">The sequence shown here is derived from an EMBL/GenBank/DDBJ whole genome shotgun (WGS) entry which is preliminary data.</text>
</comment>
<reference evidence="1" key="1">
    <citation type="submission" date="2021-02" db="EMBL/GenBank/DDBJ databases">
        <authorList>
            <consortium name="DOE Joint Genome Institute"/>
            <person name="Ahrendt S."/>
            <person name="Looney B.P."/>
            <person name="Miyauchi S."/>
            <person name="Morin E."/>
            <person name="Drula E."/>
            <person name="Courty P.E."/>
            <person name="Chicoki N."/>
            <person name="Fauchery L."/>
            <person name="Kohler A."/>
            <person name="Kuo A."/>
            <person name="Labutti K."/>
            <person name="Pangilinan J."/>
            <person name="Lipzen A."/>
            <person name="Riley R."/>
            <person name="Andreopoulos W."/>
            <person name="He G."/>
            <person name="Johnson J."/>
            <person name="Barry K.W."/>
            <person name="Grigoriev I.V."/>
            <person name="Nagy L."/>
            <person name="Hibbett D."/>
            <person name="Henrissat B."/>
            <person name="Matheny P.B."/>
            <person name="Labbe J."/>
            <person name="Martin F."/>
        </authorList>
    </citation>
    <scope>NUCLEOTIDE SEQUENCE</scope>
    <source>
        <strain evidence="1">FP105234-sp</strain>
    </source>
</reference>
<name>A0ACB8RY59_9AGAM</name>
<evidence type="ECO:0000313" key="2">
    <source>
        <dbReference type="Proteomes" id="UP000814033"/>
    </source>
</evidence>
<gene>
    <name evidence="1" type="ORF">FA95DRAFT_1038684</name>
</gene>
<accession>A0ACB8RY59</accession>
<organism evidence="1 2">
    <name type="scientific">Auriscalpium vulgare</name>
    <dbReference type="NCBI Taxonomy" id="40419"/>
    <lineage>
        <taxon>Eukaryota</taxon>
        <taxon>Fungi</taxon>
        <taxon>Dikarya</taxon>
        <taxon>Basidiomycota</taxon>
        <taxon>Agaricomycotina</taxon>
        <taxon>Agaricomycetes</taxon>
        <taxon>Russulales</taxon>
        <taxon>Auriscalpiaceae</taxon>
        <taxon>Auriscalpium</taxon>
    </lineage>
</organism>
<dbReference type="EMBL" id="MU275886">
    <property type="protein sequence ID" value="KAI0048473.1"/>
    <property type="molecule type" value="Genomic_DNA"/>
</dbReference>
<evidence type="ECO:0000313" key="1">
    <source>
        <dbReference type="EMBL" id="KAI0048473.1"/>
    </source>
</evidence>
<sequence length="779" mass="87067">MPSVMGRQSGEIPLPRLPKAQLEAVEDDIMDGDLTELEHTSSSSSESESECESEDDFAEESDGSEFDGDGKRPTKRRKTNTSKASKSSKKSNAAAPSKLESKPKRPSRKVQGQRQNMLAGMPLDVLFEMFTYLPPVDLLSLARTSKDLRKLLMSRKSASVWKASRGQAPGLLAPEPPEDLSEPAWVDLIYGSAVCSVCGAKNIHRVDFALRRRMCTRCMKSNLVFAVQFKAKCPGVNPSVMDLLPFTHTGGWAHGHSSNSKFYWRPDVIAMHEKLAEFKGDAKALKAFRKERVATVGAILEDVADFETWAHEAANARSRDQQSRKERRLADIVSRLSAAGYEKADIDYVNIPLIPGVDGDKDLTEQAWKKLKPKLETVLVAGRPVRLAKERRNTIRERTDVASIRYTNLWRTCLPAMWFYLPPLSWAPKLPCFKDLIDREDDVAADAWADAVEQMPMDVAEWMEGKRNEHLAMLPGGGTTNSASMEPILLSSPTVTVKRQDRMRGYAGQLELATSVFSEGVDQKPVIGRDTCHAWKMGRPLSFSVTGAASAAAVIGALRLNPITTIDTQLDALDGRLICMNCSRNNQNNIDSLFVFSWRLCIEHDMHMAKSVESGHQQPRWHALQYEDIKRVKMRESNILNAPCSNDTGYLCNHCPAHAFEYRTNYIPPVYSHLQTKETVLQHLLSHHQITAPIEEVDFLYLTRAGMMRPLVKPVVYREPLQSRAPGAQASTSASSEQFLCIHCGPGRKFKIEGVKAHIKAKHKPVGDILLYVDYKHCN</sequence>